<sequence length="108" mass="12064">MKKGDSKFGQHLECNNDTFQPHVVTLRNSRENLPTPVTVHSKLKFPSTQLGLVPVPGVRMHEMFVACKNIIPQVDYGQTGLSPECSPFPLTTSVHSNLEFNDSEQGYH</sequence>
<dbReference type="EMBL" id="JBBPBN010000021">
    <property type="protein sequence ID" value="KAK9015763.1"/>
    <property type="molecule type" value="Genomic_DNA"/>
</dbReference>
<name>A0ABR2RS70_9ROSI</name>
<reference evidence="1 2" key="1">
    <citation type="journal article" date="2024" name="G3 (Bethesda)">
        <title>Genome assembly of Hibiscus sabdariffa L. provides insights into metabolisms of medicinal natural products.</title>
        <authorList>
            <person name="Kim T."/>
        </authorList>
    </citation>
    <scope>NUCLEOTIDE SEQUENCE [LARGE SCALE GENOMIC DNA]</scope>
    <source>
        <strain evidence="1">TK-2024</strain>
        <tissue evidence="1">Old leaves</tissue>
    </source>
</reference>
<accession>A0ABR2RS70</accession>
<comment type="caution">
    <text evidence="1">The sequence shown here is derived from an EMBL/GenBank/DDBJ whole genome shotgun (WGS) entry which is preliminary data.</text>
</comment>
<keyword evidence="2" id="KW-1185">Reference proteome</keyword>
<evidence type="ECO:0000313" key="1">
    <source>
        <dbReference type="EMBL" id="KAK9015763.1"/>
    </source>
</evidence>
<dbReference type="Proteomes" id="UP001396334">
    <property type="component" value="Unassembled WGS sequence"/>
</dbReference>
<evidence type="ECO:0000313" key="2">
    <source>
        <dbReference type="Proteomes" id="UP001396334"/>
    </source>
</evidence>
<protein>
    <submittedName>
        <fullName evidence="1">Uncharacterized protein</fullName>
    </submittedName>
</protein>
<organism evidence="1 2">
    <name type="scientific">Hibiscus sabdariffa</name>
    <name type="common">roselle</name>
    <dbReference type="NCBI Taxonomy" id="183260"/>
    <lineage>
        <taxon>Eukaryota</taxon>
        <taxon>Viridiplantae</taxon>
        <taxon>Streptophyta</taxon>
        <taxon>Embryophyta</taxon>
        <taxon>Tracheophyta</taxon>
        <taxon>Spermatophyta</taxon>
        <taxon>Magnoliopsida</taxon>
        <taxon>eudicotyledons</taxon>
        <taxon>Gunneridae</taxon>
        <taxon>Pentapetalae</taxon>
        <taxon>rosids</taxon>
        <taxon>malvids</taxon>
        <taxon>Malvales</taxon>
        <taxon>Malvaceae</taxon>
        <taxon>Malvoideae</taxon>
        <taxon>Hibiscus</taxon>
    </lineage>
</organism>
<proteinExistence type="predicted"/>
<gene>
    <name evidence="1" type="ORF">V6N11_006857</name>
</gene>